<evidence type="ECO:0000256" key="4">
    <source>
        <dbReference type="ARBA" id="ARBA00022490"/>
    </source>
</evidence>
<proteinExistence type="inferred from homology"/>
<comment type="similarity">
    <text evidence="2">Belongs to the SdhE FAD assembly factor family.</text>
</comment>
<evidence type="ECO:0000256" key="2">
    <source>
        <dbReference type="ARBA" id="ARBA00008571"/>
    </source>
</evidence>
<dbReference type="Gene3D" id="1.10.150.250">
    <property type="entry name" value="Flavinator of succinate dehydrogenase"/>
    <property type="match status" value="1"/>
</dbReference>
<comment type="caution">
    <text evidence="6">The sequence shown here is derived from an EMBL/GenBank/DDBJ whole genome shotgun (WGS) entry which is preliminary data.</text>
</comment>
<dbReference type="GO" id="GO:0006105">
    <property type="term" value="P:succinate metabolic process"/>
    <property type="evidence" value="ECO:0007669"/>
    <property type="project" value="TreeGrafter"/>
</dbReference>
<dbReference type="SUPFAM" id="SSF109910">
    <property type="entry name" value="YgfY-like"/>
    <property type="match status" value="1"/>
</dbReference>
<dbReference type="Proteomes" id="UP000190896">
    <property type="component" value="Unassembled WGS sequence"/>
</dbReference>
<evidence type="ECO:0000313" key="7">
    <source>
        <dbReference type="Proteomes" id="UP000190896"/>
    </source>
</evidence>
<name>A0A1T2KX30_9GAMM</name>
<evidence type="ECO:0000256" key="3">
    <source>
        <dbReference type="ARBA" id="ARBA00019418"/>
    </source>
</evidence>
<organism evidence="6 7">
    <name type="scientific">Solemya velesiana gill symbiont</name>
    <dbReference type="NCBI Taxonomy" id="1918948"/>
    <lineage>
        <taxon>Bacteria</taxon>
        <taxon>Pseudomonadati</taxon>
        <taxon>Pseudomonadota</taxon>
        <taxon>Gammaproteobacteria</taxon>
        <taxon>sulfur-oxidizing symbionts</taxon>
    </lineage>
</organism>
<dbReference type="Pfam" id="PF03937">
    <property type="entry name" value="Sdh5"/>
    <property type="match status" value="1"/>
</dbReference>
<dbReference type="InterPro" id="IPR050531">
    <property type="entry name" value="SdhE_FAD_assembly_factor"/>
</dbReference>
<dbReference type="PANTHER" id="PTHR39585">
    <property type="entry name" value="FAD ASSEMBLY FACTOR SDHE"/>
    <property type="match status" value="1"/>
</dbReference>
<dbReference type="GO" id="GO:0005737">
    <property type="term" value="C:cytoplasm"/>
    <property type="evidence" value="ECO:0007669"/>
    <property type="project" value="UniProtKB-SubCell"/>
</dbReference>
<keyword evidence="4" id="KW-0963">Cytoplasm</keyword>
<dbReference type="EMBL" id="MPRJ01000011">
    <property type="protein sequence ID" value="OOZ37364.1"/>
    <property type="molecule type" value="Genomic_DNA"/>
</dbReference>
<dbReference type="PANTHER" id="PTHR39585:SF1">
    <property type="entry name" value="FAD ASSEMBLY FACTOR SDHE"/>
    <property type="match status" value="1"/>
</dbReference>
<gene>
    <name evidence="6" type="ORF">BOW51_02615</name>
</gene>
<dbReference type="InterPro" id="IPR036714">
    <property type="entry name" value="SDH_sf"/>
</dbReference>
<dbReference type="InterPro" id="IPR005631">
    <property type="entry name" value="SDH"/>
</dbReference>
<comment type="subcellular location">
    <subcellularLocation>
        <location evidence="1">Cytoplasm</location>
    </subcellularLocation>
</comment>
<dbReference type="AlphaFoldDB" id="A0A1T2KX30"/>
<reference evidence="6 7" key="1">
    <citation type="submission" date="2016-11" db="EMBL/GenBank/DDBJ databases">
        <title>Mixed transmission modes and dynamic genome evolution in an obligate animal-bacterial symbiosis.</title>
        <authorList>
            <person name="Russell S.L."/>
            <person name="Corbett-Detig R.B."/>
            <person name="Cavanaugh C.M."/>
        </authorList>
    </citation>
    <scope>NUCLEOTIDE SEQUENCE [LARGE SCALE GENOMIC DNA]</scope>
    <source>
        <strain evidence="6">Se-Cadez</strain>
    </source>
</reference>
<evidence type="ECO:0000313" key="6">
    <source>
        <dbReference type="EMBL" id="OOZ37364.1"/>
    </source>
</evidence>
<evidence type="ECO:0000256" key="5">
    <source>
        <dbReference type="ARBA" id="ARBA00023186"/>
    </source>
</evidence>
<dbReference type="OrthoDB" id="9180899at2"/>
<keyword evidence="5" id="KW-0143">Chaperone</keyword>
<keyword evidence="7" id="KW-1185">Reference proteome</keyword>
<sequence length="64" mass="7658">MLELDYALSDFLEQQYPNLAEEEQALFVRLLDFEDQLLLDWLMGNVVPSDDWLRDLVERIARRS</sequence>
<protein>
    <recommendedName>
        <fullName evidence="3">FAD assembly factor SdhE</fullName>
    </recommendedName>
</protein>
<accession>A0A1T2KX30</accession>
<evidence type="ECO:0000256" key="1">
    <source>
        <dbReference type="ARBA" id="ARBA00004496"/>
    </source>
</evidence>